<dbReference type="InterPro" id="IPR030931">
    <property type="entry name" value="Group_II_RT_mat"/>
</dbReference>
<dbReference type="RefSeq" id="WP_008277239.1">
    <property type="nucleotide sequence ID" value="NZ_AAXW01000039.1"/>
</dbReference>
<dbReference type="InterPro" id="IPR013597">
    <property type="entry name" value="Mat_intron_G2"/>
</dbReference>
<dbReference type="Pfam" id="PF13655">
    <property type="entry name" value="RVT_N"/>
    <property type="match status" value="1"/>
</dbReference>
<dbReference type="Pfam" id="PF00078">
    <property type="entry name" value="RVT_1"/>
    <property type="match status" value="1"/>
</dbReference>
<accession>A3IV33</accession>
<dbReference type="InterPro" id="IPR002711">
    <property type="entry name" value="HNH"/>
</dbReference>
<dbReference type="InterPro" id="IPR043502">
    <property type="entry name" value="DNA/RNA_pol_sf"/>
</dbReference>
<dbReference type="Pfam" id="PF08388">
    <property type="entry name" value="GIIM"/>
    <property type="match status" value="1"/>
</dbReference>
<keyword evidence="2" id="KW-0808">Transferase</keyword>
<dbReference type="PROSITE" id="PS50878">
    <property type="entry name" value="RT_POL"/>
    <property type="match status" value="1"/>
</dbReference>
<comment type="caution">
    <text evidence="2">The sequence shown here is derived from an EMBL/GenBank/DDBJ whole genome shotgun (WGS) entry which is preliminary data.</text>
</comment>
<keyword evidence="3" id="KW-1185">Reference proteome</keyword>
<dbReference type="GO" id="GO:0003964">
    <property type="term" value="F:RNA-directed DNA polymerase activity"/>
    <property type="evidence" value="ECO:0007669"/>
    <property type="project" value="UniProtKB-KW"/>
</dbReference>
<dbReference type="Pfam" id="PF01844">
    <property type="entry name" value="HNH"/>
    <property type="match status" value="1"/>
</dbReference>
<protein>
    <submittedName>
        <fullName evidence="2">RNA-directed DNA polymerase</fullName>
    </submittedName>
</protein>
<organism evidence="2 3">
    <name type="scientific">Crocosphaera chwakensis CCY0110</name>
    <dbReference type="NCBI Taxonomy" id="391612"/>
    <lineage>
        <taxon>Bacteria</taxon>
        <taxon>Bacillati</taxon>
        <taxon>Cyanobacteriota</taxon>
        <taxon>Cyanophyceae</taxon>
        <taxon>Oscillatoriophycideae</taxon>
        <taxon>Chroococcales</taxon>
        <taxon>Aphanothecaceae</taxon>
        <taxon>Crocosphaera</taxon>
        <taxon>Crocosphaera chwakensis</taxon>
    </lineage>
</organism>
<dbReference type="PANTHER" id="PTHR34047:SF10">
    <property type="entry name" value="GROUP II INTRON-ASSOCIATED OPEN READING FRAME"/>
    <property type="match status" value="1"/>
</dbReference>
<dbReference type="Proteomes" id="UP000003781">
    <property type="component" value="Unassembled WGS sequence"/>
</dbReference>
<sequence length="609" mass="70407">MNTVKPMYKWSDIPWRKLEKNIYKLQKRIYKASSRGNVKLVRRLQKLLIKSWSAKCLAVRRVTQDNQGRKTAGVDGVKSLSPKQRLTLTNKLTLGTKVAPTRRVWIPKPGKQEKRPLGIPTIKDRAMQGLVKLALEPEWEAKFEPNSYGFRPGRSCHDAITAIFGSIKQKSKYVFDADISQCFDCINHNKLLEKLNTYPTLRKQIRAWLKAGVMDGIELKPTLHGTPQGGVLSPLLANIALHGMENVIKDLVVQYRILSPTGRPLNTKDKRQSVNLIRYADDFVIFHENINILNKCIEVITQWLNDMGLEIKASKTRTTHTLMHYKKEKPGFDFLGFHIRQFKSGKYRSAKYKGNILGFKTIISPSKNSASEHYQKIAEIIRKHKSKRQAALIDNLNPIIRGWCNYFAIASSSKVFRRLKNITFWKLWKWGKKRHQNKGRKFVKNKYFHHVGNKNWVFATKISNNELFTLKLHDEFTFNDKYIKVKGNASPYNGNLIYWSTRMGKNPEMPKRTASLLKKQKGKCTHCGLTFKDGDLIELDHIIPKSKGGKDEYKNWQLLHRHCHDEKTKTDGSLERSGNKTDCNSVIPKQLSIIPSNYKWVEDMLVMTY</sequence>
<dbReference type="OrthoDB" id="416072at2"/>
<dbReference type="CDD" id="cd00085">
    <property type="entry name" value="HNHc"/>
    <property type="match status" value="1"/>
</dbReference>
<dbReference type="AlphaFoldDB" id="A3IV33"/>
<dbReference type="eggNOG" id="COG3344">
    <property type="taxonomic scope" value="Bacteria"/>
</dbReference>
<dbReference type="eggNOG" id="COG1403">
    <property type="taxonomic scope" value="Bacteria"/>
</dbReference>
<gene>
    <name evidence="2" type="ORF">CY0110_11252</name>
</gene>
<evidence type="ECO:0000259" key="1">
    <source>
        <dbReference type="PROSITE" id="PS50878"/>
    </source>
</evidence>
<proteinExistence type="predicted"/>
<feature type="domain" description="Reverse transcriptase" evidence="1">
    <location>
        <begin position="87"/>
        <end position="339"/>
    </location>
</feature>
<dbReference type="NCBIfam" id="TIGR04416">
    <property type="entry name" value="group_II_RT_mat"/>
    <property type="match status" value="1"/>
</dbReference>
<dbReference type="GO" id="GO:0004519">
    <property type="term" value="F:endonuclease activity"/>
    <property type="evidence" value="ECO:0007669"/>
    <property type="project" value="InterPro"/>
</dbReference>
<dbReference type="InterPro" id="IPR025960">
    <property type="entry name" value="RVT_N"/>
</dbReference>
<dbReference type="InterPro" id="IPR051083">
    <property type="entry name" value="GrpII_Intron_Splice-Mob/Def"/>
</dbReference>
<keyword evidence="2" id="KW-0695">RNA-directed DNA polymerase</keyword>
<dbReference type="Gene3D" id="1.10.30.50">
    <property type="match status" value="1"/>
</dbReference>
<evidence type="ECO:0000313" key="3">
    <source>
        <dbReference type="Proteomes" id="UP000003781"/>
    </source>
</evidence>
<dbReference type="EMBL" id="AAXW01000039">
    <property type="protein sequence ID" value="EAZ89687.1"/>
    <property type="molecule type" value="Genomic_DNA"/>
</dbReference>
<reference evidence="2 3" key="1">
    <citation type="submission" date="2007-03" db="EMBL/GenBank/DDBJ databases">
        <authorList>
            <person name="Stal L."/>
            <person name="Ferriera S."/>
            <person name="Johnson J."/>
            <person name="Kravitz S."/>
            <person name="Beeson K."/>
            <person name="Sutton G."/>
            <person name="Rogers Y.-H."/>
            <person name="Friedman R."/>
            <person name="Frazier M."/>
            <person name="Venter J.C."/>
        </authorList>
    </citation>
    <scope>NUCLEOTIDE SEQUENCE [LARGE SCALE GENOMIC DNA]</scope>
    <source>
        <strain evidence="2 3">CCY0110</strain>
    </source>
</reference>
<keyword evidence="2" id="KW-0548">Nucleotidyltransferase</keyword>
<dbReference type="PANTHER" id="PTHR34047">
    <property type="entry name" value="NUCLEAR INTRON MATURASE 1, MITOCHONDRIAL-RELATED"/>
    <property type="match status" value="1"/>
</dbReference>
<evidence type="ECO:0000313" key="2">
    <source>
        <dbReference type="EMBL" id="EAZ89687.1"/>
    </source>
</evidence>
<dbReference type="SUPFAM" id="SSF56672">
    <property type="entry name" value="DNA/RNA polymerases"/>
    <property type="match status" value="1"/>
</dbReference>
<dbReference type="InterPro" id="IPR003615">
    <property type="entry name" value="HNH_nuc"/>
</dbReference>
<dbReference type="GO" id="GO:0003676">
    <property type="term" value="F:nucleic acid binding"/>
    <property type="evidence" value="ECO:0007669"/>
    <property type="project" value="InterPro"/>
</dbReference>
<dbReference type="GO" id="GO:0008270">
    <property type="term" value="F:zinc ion binding"/>
    <property type="evidence" value="ECO:0007669"/>
    <property type="project" value="InterPro"/>
</dbReference>
<name>A3IV33_9CHRO</name>
<dbReference type="SMART" id="SM00507">
    <property type="entry name" value="HNHc"/>
    <property type="match status" value="1"/>
</dbReference>
<dbReference type="CDD" id="cd01651">
    <property type="entry name" value="RT_G2_intron"/>
    <property type="match status" value="1"/>
</dbReference>
<dbReference type="InterPro" id="IPR000477">
    <property type="entry name" value="RT_dom"/>
</dbReference>